<accession>A0ACB8RM22</accession>
<reference evidence="1" key="1">
    <citation type="submission" date="2021-02" db="EMBL/GenBank/DDBJ databases">
        <authorList>
            <consortium name="DOE Joint Genome Institute"/>
            <person name="Ahrendt S."/>
            <person name="Looney B.P."/>
            <person name="Miyauchi S."/>
            <person name="Morin E."/>
            <person name="Drula E."/>
            <person name="Courty P.E."/>
            <person name="Chicoki N."/>
            <person name="Fauchery L."/>
            <person name="Kohler A."/>
            <person name="Kuo A."/>
            <person name="Labutti K."/>
            <person name="Pangilinan J."/>
            <person name="Lipzen A."/>
            <person name="Riley R."/>
            <person name="Andreopoulos W."/>
            <person name="He G."/>
            <person name="Johnson J."/>
            <person name="Barry K.W."/>
            <person name="Grigoriev I.V."/>
            <person name="Nagy L."/>
            <person name="Hibbett D."/>
            <person name="Henrissat B."/>
            <person name="Matheny P.B."/>
            <person name="Labbe J."/>
            <person name="Martin F."/>
        </authorList>
    </citation>
    <scope>NUCLEOTIDE SEQUENCE</scope>
    <source>
        <strain evidence="1">FP105234-sp</strain>
    </source>
</reference>
<sequence>MEGPPTVGVKIPIPPEYDRPLGALGKEEDWWTEHRDWLATCGYQLRRRYQADWTPSFKPGDWPDNYEDGVSIYKPVLDATRIVNGVEQDVILKRPPARAGSEEVETFELLTSEPLAADPRNHTAPLLTVLQVPDEPEKRLLVMPLLRLFDSPKFETFGEAIAFFTQIFEGIQFMHEHRIAHRDCTHNNIMMDPTGMYSVAFHPAKQNMRRDWKGKAKPRRTRTQLRPRYFLIDFGLSRFYPQSAGDAPMDLPVQGGDKSVPEHVNCHDPCDSFAVDVYYLGNLIREEFMMRYHGFSFMRPLVEDMVARDPSKRPKMDEVVARFKEIRESVNFWKLRSRMVPRKEWRIVGFPRSLGHWYRRLGYIITRKSAIPDP</sequence>
<dbReference type="EMBL" id="MU275974">
    <property type="protein sequence ID" value="KAI0044701.1"/>
    <property type="molecule type" value="Genomic_DNA"/>
</dbReference>
<evidence type="ECO:0000313" key="1">
    <source>
        <dbReference type="EMBL" id="KAI0044701.1"/>
    </source>
</evidence>
<protein>
    <submittedName>
        <fullName evidence="1">Uncharacterized protein</fullName>
    </submittedName>
</protein>
<evidence type="ECO:0000313" key="2">
    <source>
        <dbReference type="Proteomes" id="UP000814033"/>
    </source>
</evidence>
<proteinExistence type="predicted"/>
<keyword evidence="2" id="KW-1185">Reference proteome</keyword>
<name>A0ACB8RM22_9AGAM</name>
<dbReference type="Proteomes" id="UP000814033">
    <property type="component" value="Unassembled WGS sequence"/>
</dbReference>
<organism evidence="1 2">
    <name type="scientific">Auriscalpium vulgare</name>
    <dbReference type="NCBI Taxonomy" id="40419"/>
    <lineage>
        <taxon>Eukaryota</taxon>
        <taxon>Fungi</taxon>
        <taxon>Dikarya</taxon>
        <taxon>Basidiomycota</taxon>
        <taxon>Agaricomycotina</taxon>
        <taxon>Agaricomycetes</taxon>
        <taxon>Russulales</taxon>
        <taxon>Auriscalpiaceae</taxon>
        <taxon>Auriscalpium</taxon>
    </lineage>
</organism>
<reference evidence="1" key="2">
    <citation type="journal article" date="2022" name="New Phytol.">
        <title>Evolutionary transition to the ectomycorrhizal habit in the genomes of a hyperdiverse lineage of mushroom-forming fungi.</title>
        <authorList>
            <person name="Looney B."/>
            <person name="Miyauchi S."/>
            <person name="Morin E."/>
            <person name="Drula E."/>
            <person name="Courty P.E."/>
            <person name="Kohler A."/>
            <person name="Kuo A."/>
            <person name="LaButti K."/>
            <person name="Pangilinan J."/>
            <person name="Lipzen A."/>
            <person name="Riley R."/>
            <person name="Andreopoulos W."/>
            <person name="He G."/>
            <person name="Johnson J."/>
            <person name="Nolan M."/>
            <person name="Tritt A."/>
            <person name="Barry K.W."/>
            <person name="Grigoriev I.V."/>
            <person name="Nagy L.G."/>
            <person name="Hibbett D."/>
            <person name="Henrissat B."/>
            <person name="Matheny P.B."/>
            <person name="Labbe J."/>
            <person name="Martin F.M."/>
        </authorList>
    </citation>
    <scope>NUCLEOTIDE SEQUENCE</scope>
    <source>
        <strain evidence="1">FP105234-sp</strain>
    </source>
</reference>
<comment type="caution">
    <text evidence="1">The sequence shown here is derived from an EMBL/GenBank/DDBJ whole genome shotgun (WGS) entry which is preliminary data.</text>
</comment>
<gene>
    <name evidence="1" type="ORF">FA95DRAFT_1561961</name>
</gene>